<evidence type="ECO:0000313" key="3">
    <source>
        <dbReference type="Proteomes" id="UP000319004"/>
    </source>
</evidence>
<dbReference type="KEGG" id="snep:Enr13x_59480"/>
<keyword evidence="3" id="KW-1185">Reference proteome</keyword>
<evidence type="ECO:0008006" key="4">
    <source>
        <dbReference type="Google" id="ProtNLM"/>
    </source>
</evidence>
<evidence type="ECO:0000256" key="1">
    <source>
        <dbReference type="SAM" id="MobiDB-lite"/>
    </source>
</evidence>
<evidence type="ECO:0000313" key="2">
    <source>
        <dbReference type="EMBL" id="QDV46044.1"/>
    </source>
</evidence>
<proteinExistence type="predicted"/>
<protein>
    <recommendedName>
        <fullName evidence="4">STAS domain-containing protein</fullName>
    </recommendedName>
</protein>
<dbReference type="Proteomes" id="UP000319004">
    <property type="component" value="Chromosome"/>
</dbReference>
<accession>A0A518HZ44</accession>
<dbReference type="EMBL" id="CP037423">
    <property type="protein sequence ID" value="QDV46044.1"/>
    <property type="molecule type" value="Genomic_DNA"/>
</dbReference>
<feature type="region of interest" description="Disordered" evidence="1">
    <location>
        <begin position="159"/>
        <end position="181"/>
    </location>
</feature>
<dbReference type="Gene3D" id="3.30.750.24">
    <property type="entry name" value="STAS domain"/>
    <property type="match status" value="1"/>
</dbReference>
<dbReference type="CDD" id="cd07043">
    <property type="entry name" value="STAS_anti-anti-sigma_factors"/>
    <property type="match status" value="1"/>
</dbReference>
<dbReference type="InterPro" id="IPR036513">
    <property type="entry name" value="STAS_dom_sf"/>
</dbReference>
<dbReference type="SUPFAM" id="SSF52091">
    <property type="entry name" value="SpoIIaa-like"/>
    <property type="match status" value="1"/>
</dbReference>
<organism evidence="2 3">
    <name type="scientific">Stieleria neptunia</name>
    <dbReference type="NCBI Taxonomy" id="2527979"/>
    <lineage>
        <taxon>Bacteria</taxon>
        <taxon>Pseudomonadati</taxon>
        <taxon>Planctomycetota</taxon>
        <taxon>Planctomycetia</taxon>
        <taxon>Pirellulales</taxon>
        <taxon>Pirellulaceae</taxon>
        <taxon>Stieleria</taxon>
    </lineage>
</organism>
<name>A0A518HZ44_9BACT</name>
<reference evidence="2 3" key="1">
    <citation type="submission" date="2019-03" db="EMBL/GenBank/DDBJ databases">
        <title>Deep-cultivation of Planctomycetes and their phenomic and genomic characterization uncovers novel biology.</title>
        <authorList>
            <person name="Wiegand S."/>
            <person name="Jogler M."/>
            <person name="Boedeker C."/>
            <person name="Pinto D."/>
            <person name="Vollmers J."/>
            <person name="Rivas-Marin E."/>
            <person name="Kohn T."/>
            <person name="Peeters S.H."/>
            <person name="Heuer A."/>
            <person name="Rast P."/>
            <person name="Oberbeckmann S."/>
            <person name="Bunk B."/>
            <person name="Jeske O."/>
            <person name="Meyerdierks A."/>
            <person name="Storesund J.E."/>
            <person name="Kallscheuer N."/>
            <person name="Luecker S."/>
            <person name="Lage O.M."/>
            <person name="Pohl T."/>
            <person name="Merkel B.J."/>
            <person name="Hornburger P."/>
            <person name="Mueller R.-W."/>
            <person name="Bruemmer F."/>
            <person name="Labrenz M."/>
            <person name="Spormann A.M."/>
            <person name="Op den Camp H."/>
            <person name="Overmann J."/>
            <person name="Amann R."/>
            <person name="Jetten M.S.M."/>
            <person name="Mascher T."/>
            <person name="Medema M.H."/>
            <person name="Devos D.P."/>
            <person name="Kaster A.-K."/>
            <person name="Ovreas L."/>
            <person name="Rohde M."/>
            <person name="Galperin M.Y."/>
            <person name="Jogler C."/>
        </authorList>
    </citation>
    <scope>NUCLEOTIDE SEQUENCE [LARGE SCALE GENOMIC DNA]</scope>
    <source>
        <strain evidence="2 3">Enr13</strain>
    </source>
</reference>
<gene>
    <name evidence="2" type="ORF">Enr13x_59480</name>
</gene>
<sequence length="181" mass="19743">MTLRCDLCVSRTRNGFVVRVQGKGTATHSPAFAEFVKGCLVEDPAATVTVDLLGCEYLDSTFLGCLLKLQRLGTMKRFHVAADEAARTRLLTATSLDKYLTLLSKAPSSTGTFLRIDPGEVSKQQLGRHMQETHQALGELPSASASVFKRIAEQLAHDLEQQESNEPSLFDTAVVTPPPRP</sequence>
<dbReference type="AlphaFoldDB" id="A0A518HZ44"/>